<dbReference type="KEGG" id="cheb:HH215_11815"/>
<feature type="transmembrane region" description="Helical" evidence="2">
    <location>
        <begin position="6"/>
        <end position="26"/>
    </location>
</feature>
<keyword evidence="2" id="KW-0472">Membrane</keyword>
<reference evidence="3 4" key="1">
    <citation type="submission" date="2020-04" db="EMBL/GenBank/DDBJ databases">
        <title>Genome sequencing of novel species.</title>
        <authorList>
            <person name="Heo J."/>
            <person name="Kim S.-J."/>
            <person name="Kim J.-S."/>
            <person name="Hong S.-B."/>
            <person name="Kwon S.-W."/>
        </authorList>
    </citation>
    <scope>NUCLEOTIDE SEQUENCE [LARGE SCALE GENOMIC DNA]</scope>
    <source>
        <strain evidence="3 4">MFER-1</strain>
    </source>
</reference>
<feature type="region of interest" description="Disordered" evidence="1">
    <location>
        <begin position="107"/>
        <end position="161"/>
    </location>
</feature>
<dbReference type="EMBL" id="CP051680">
    <property type="protein sequence ID" value="QJD83799.1"/>
    <property type="molecule type" value="Genomic_DNA"/>
</dbReference>
<dbReference type="RefSeq" id="WP_169280086.1">
    <property type="nucleotide sequence ID" value="NZ_CP051680.1"/>
</dbReference>
<sequence length="161" mass="17280">MAWELAGYGVTAAVVVIAAAFLYGVVNVVCSLRRLDQAVANLSREAETSLQGCSRLAEEASEAIQVSRQSLQGFASLAEGARALGEAVQTAAQTAVHVTEQYREILTSPIRSTPDDRDRGERETPNLSEIGRRLWMMWKKGEGRAGSSRNPGTSADPSEGE</sequence>
<protein>
    <recommendedName>
        <fullName evidence="5">DUF948 domain-containing protein</fullName>
    </recommendedName>
</protein>
<feature type="compositionally biased region" description="Polar residues" evidence="1">
    <location>
        <begin position="147"/>
        <end position="161"/>
    </location>
</feature>
<keyword evidence="2" id="KW-0812">Transmembrane</keyword>
<name>A0A7Z2VIR1_9BACL</name>
<keyword evidence="2" id="KW-1133">Transmembrane helix</keyword>
<accession>A0A7Z2VIR1</accession>
<keyword evidence="4" id="KW-1185">Reference proteome</keyword>
<evidence type="ECO:0000256" key="1">
    <source>
        <dbReference type="SAM" id="MobiDB-lite"/>
    </source>
</evidence>
<organism evidence="3 4">
    <name type="scientific">Cohnella herbarum</name>
    <dbReference type="NCBI Taxonomy" id="2728023"/>
    <lineage>
        <taxon>Bacteria</taxon>
        <taxon>Bacillati</taxon>
        <taxon>Bacillota</taxon>
        <taxon>Bacilli</taxon>
        <taxon>Bacillales</taxon>
        <taxon>Paenibacillaceae</taxon>
        <taxon>Cohnella</taxon>
    </lineage>
</organism>
<gene>
    <name evidence="3" type="ORF">HH215_11815</name>
</gene>
<evidence type="ECO:0000256" key="2">
    <source>
        <dbReference type="SAM" id="Phobius"/>
    </source>
</evidence>
<evidence type="ECO:0000313" key="3">
    <source>
        <dbReference type="EMBL" id="QJD83799.1"/>
    </source>
</evidence>
<proteinExistence type="predicted"/>
<dbReference type="AlphaFoldDB" id="A0A7Z2VIR1"/>
<evidence type="ECO:0008006" key="5">
    <source>
        <dbReference type="Google" id="ProtNLM"/>
    </source>
</evidence>
<dbReference type="Proteomes" id="UP000502248">
    <property type="component" value="Chromosome"/>
</dbReference>
<evidence type="ECO:0000313" key="4">
    <source>
        <dbReference type="Proteomes" id="UP000502248"/>
    </source>
</evidence>
<feature type="compositionally biased region" description="Basic and acidic residues" evidence="1">
    <location>
        <begin position="113"/>
        <end position="124"/>
    </location>
</feature>